<evidence type="ECO:0000256" key="1">
    <source>
        <dbReference type="SAM" id="MobiDB-lite"/>
    </source>
</evidence>
<name>A0A0K2U9F3_LEPSM</name>
<evidence type="ECO:0000313" key="2">
    <source>
        <dbReference type="EMBL" id="CDW34839.1"/>
    </source>
</evidence>
<reference evidence="2" key="1">
    <citation type="submission" date="2014-05" db="EMBL/GenBank/DDBJ databases">
        <authorList>
            <person name="Chronopoulou M."/>
        </authorList>
    </citation>
    <scope>NUCLEOTIDE SEQUENCE</scope>
    <source>
        <tissue evidence="2">Whole organism</tissue>
    </source>
</reference>
<proteinExistence type="predicted"/>
<feature type="region of interest" description="Disordered" evidence="1">
    <location>
        <begin position="1"/>
        <end position="32"/>
    </location>
</feature>
<organism evidence="2">
    <name type="scientific">Lepeophtheirus salmonis</name>
    <name type="common">Salmon louse</name>
    <name type="synonym">Caligus salmonis</name>
    <dbReference type="NCBI Taxonomy" id="72036"/>
    <lineage>
        <taxon>Eukaryota</taxon>
        <taxon>Metazoa</taxon>
        <taxon>Ecdysozoa</taxon>
        <taxon>Arthropoda</taxon>
        <taxon>Crustacea</taxon>
        <taxon>Multicrustacea</taxon>
        <taxon>Hexanauplia</taxon>
        <taxon>Copepoda</taxon>
        <taxon>Siphonostomatoida</taxon>
        <taxon>Caligidae</taxon>
        <taxon>Lepeophtheirus</taxon>
    </lineage>
</organism>
<dbReference type="EMBL" id="HACA01017478">
    <property type="protein sequence ID" value="CDW34839.1"/>
    <property type="molecule type" value="Transcribed_RNA"/>
</dbReference>
<dbReference type="AlphaFoldDB" id="A0A0K2U9F3"/>
<accession>A0A0K2U9F3</accession>
<sequence length="76" mass="8677">MQKPLSNRKPTKDDTKTQSGQQSLEAPITDTLDADQPEVLGIRLNSLLSLGTRVKKVWEFQLIYCQKQDRISSHHN</sequence>
<protein>
    <submittedName>
        <fullName evidence="2">Uncharacterized protein</fullName>
    </submittedName>
</protein>